<sequence length="308" mass="33463">MSRPARSSPSRSAAQSSFYDDDSSEFSDDDSYDSMASSQITSVSRNVPPSQRPSHHSSHHGSHSHHNPPSPTHTHLTSSTRRFSNKVPKPPHSSRASGNPLEPFCSEFGRQFNESNLPICIDQGVVGASKRHIGWSVDIKSLDFSYHLPLFLSGLTETDPPYNFLSYEGCLDMLLVGGPLGLVLPSVQKIIPALKISLQSGHRESVSKGVYCLLALLNCDSPSTGGLGAIPRALSPYLPRLLPTLNLYTEDSKKIGPNGAYQMADEPLGGLVVKVLETCEEMCGGQNWRPVLKVIKYCIPTYSSINAV</sequence>
<reference evidence="3" key="1">
    <citation type="journal article" date="2023" name="Commun. Biol.">
        <title>Genome analysis of Parmales, the sister group of diatoms, reveals the evolutionary specialization of diatoms from phago-mixotrophs to photoautotrophs.</title>
        <authorList>
            <person name="Ban H."/>
            <person name="Sato S."/>
            <person name="Yoshikawa S."/>
            <person name="Yamada K."/>
            <person name="Nakamura Y."/>
            <person name="Ichinomiya M."/>
            <person name="Sato N."/>
            <person name="Blanc-Mathieu R."/>
            <person name="Endo H."/>
            <person name="Kuwata A."/>
            <person name="Ogata H."/>
        </authorList>
    </citation>
    <scope>NUCLEOTIDE SEQUENCE [LARGE SCALE GENOMIC DNA]</scope>
    <source>
        <strain evidence="3">NIES 3701</strain>
    </source>
</reference>
<dbReference type="PANTHER" id="PTHR21207">
    <property type="entry name" value="PARKIN COREGULATED GENE PROTEIN PARK2 COREGULATED"/>
    <property type="match status" value="1"/>
</dbReference>
<comment type="caution">
    <text evidence="2">The sequence shown here is derived from an EMBL/GenBank/DDBJ whole genome shotgun (WGS) entry which is preliminary data.</text>
</comment>
<dbReference type="GO" id="GO:0030544">
    <property type="term" value="F:Hsp70 protein binding"/>
    <property type="evidence" value="ECO:0007669"/>
    <property type="project" value="TreeGrafter"/>
</dbReference>
<evidence type="ECO:0000256" key="1">
    <source>
        <dbReference type="SAM" id="MobiDB-lite"/>
    </source>
</evidence>
<proteinExistence type="predicted"/>
<feature type="compositionally biased region" description="Basic residues" evidence="1">
    <location>
        <begin position="53"/>
        <end position="66"/>
    </location>
</feature>
<dbReference type="PANTHER" id="PTHR21207:SF2">
    <property type="entry name" value="PARKIN COREGULATED GENE PROTEIN"/>
    <property type="match status" value="1"/>
</dbReference>
<dbReference type="OrthoDB" id="5954824at2759"/>
<evidence type="ECO:0000313" key="2">
    <source>
        <dbReference type="EMBL" id="GMH81065.1"/>
    </source>
</evidence>
<accession>A0A9W7EKD4</accession>
<keyword evidence="3" id="KW-1185">Reference proteome</keyword>
<protein>
    <submittedName>
        <fullName evidence="2">Uncharacterized protein</fullName>
    </submittedName>
</protein>
<gene>
    <name evidence="2" type="ORF">TrST_g8654</name>
</gene>
<dbReference type="Proteomes" id="UP001165085">
    <property type="component" value="Unassembled WGS sequence"/>
</dbReference>
<feature type="compositionally biased region" description="Low complexity" evidence="1">
    <location>
        <begin position="1"/>
        <end position="18"/>
    </location>
</feature>
<dbReference type="InterPro" id="IPR019399">
    <property type="entry name" value="Parkin_co-regulated_protein"/>
</dbReference>
<name>A0A9W7EKD4_9STRA</name>
<evidence type="ECO:0000313" key="3">
    <source>
        <dbReference type="Proteomes" id="UP001165085"/>
    </source>
</evidence>
<dbReference type="AlphaFoldDB" id="A0A9W7EKD4"/>
<organism evidence="2 3">
    <name type="scientific">Triparma strigata</name>
    <dbReference type="NCBI Taxonomy" id="1606541"/>
    <lineage>
        <taxon>Eukaryota</taxon>
        <taxon>Sar</taxon>
        <taxon>Stramenopiles</taxon>
        <taxon>Ochrophyta</taxon>
        <taxon>Bolidophyceae</taxon>
        <taxon>Parmales</taxon>
        <taxon>Triparmaceae</taxon>
        <taxon>Triparma</taxon>
    </lineage>
</organism>
<dbReference type="Pfam" id="PF10274">
    <property type="entry name" value="ParcG"/>
    <property type="match status" value="1"/>
</dbReference>
<dbReference type="GO" id="GO:0051879">
    <property type="term" value="F:Hsp90 protein binding"/>
    <property type="evidence" value="ECO:0007669"/>
    <property type="project" value="TreeGrafter"/>
</dbReference>
<dbReference type="EMBL" id="BRXY01000254">
    <property type="protein sequence ID" value="GMH81065.1"/>
    <property type="molecule type" value="Genomic_DNA"/>
</dbReference>
<feature type="compositionally biased region" description="Acidic residues" evidence="1">
    <location>
        <begin position="19"/>
        <end position="32"/>
    </location>
</feature>
<feature type="region of interest" description="Disordered" evidence="1">
    <location>
        <begin position="1"/>
        <end position="100"/>
    </location>
</feature>